<name>T1IIL9_STRMM</name>
<sequence length="452" mass="51509">MEESLTQRLVYDEIKLLADIGGNLGLFMGLSLLSITDILLQILQWMSRSSKKNKLDRIENLILKTYFSCKKEYNAQKKEKLQIDKIWTVILFLCVVLTIFMIQERASYYIQLPTRNIVQLVYLSNITFPSITVCGETMRISHAKKKYVMGKNTNWCDVELLDLYLTKPKHKMTLNYLWKSTKLDPKTDYVSSLKAVSHVDILTPNVSAIATPLGDCIHFKFVETEYAGFFSMFLLPFLQAGKLAIHECPNAEYKVFTSDVDSSSFETYDVLTLFDAPVHSNTGTDIRFNVFQRLNIPTHPCVEKTDYRKCRNTCILEQVQKAELCELPFLRDEVGNLSLCESSAIAKKSLKTFIDILSNITKSCSCTRPCMETINVLSTHNQLVPVEQPFLISFVMTSNIAEHIIEVEDYSLFALCADIGNSFGLALGMCVLSFLRYANQPILWLQSKINNS</sequence>
<dbReference type="Proteomes" id="UP000014500">
    <property type="component" value="Unassembled WGS sequence"/>
</dbReference>
<evidence type="ECO:0000256" key="6">
    <source>
        <dbReference type="ARBA" id="ARBA00022989"/>
    </source>
</evidence>
<organism evidence="14 15">
    <name type="scientific">Strigamia maritima</name>
    <name type="common">European centipede</name>
    <name type="synonym">Geophilus maritimus</name>
    <dbReference type="NCBI Taxonomy" id="126957"/>
    <lineage>
        <taxon>Eukaryota</taxon>
        <taxon>Metazoa</taxon>
        <taxon>Ecdysozoa</taxon>
        <taxon>Arthropoda</taxon>
        <taxon>Myriapoda</taxon>
        <taxon>Chilopoda</taxon>
        <taxon>Pleurostigmophora</taxon>
        <taxon>Geophilomorpha</taxon>
        <taxon>Linotaeniidae</taxon>
        <taxon>Strigamia</taxon>
    </lineage>
</organism>
<evidence type="ECO:0000313" key="15">
    <source>
        <dbReference type="Proteomes" id="UP000014500"/>
    </source>
</evidence>
<reference evidence="14" key="2">
    <citation type="submission" date="2015-02" db="UniProtKB">
        <authorList>
            <consortium name="EnsemblMetazoa"/>
        </authorList>
    </citation>
    <scope>IDENTIFICATION</scope>
</reference>
<evidence type="ECO:0000256" key="12">
    <source>
        <dbReference type="RuleBase" id="RU000679"/>
    </source>
</evidence>
<dbReference type="PANTHER" id="PTHR11690">
    <property type="entry name" value="AMILORIDE-SENSITIVE SODIUM CHANNEL-RELATED"/>
    <property type="match status" value="1"/>
</dbReference>
<comment type="subcellular location">
    <subcellularLocation>
        <location evidence="1">Membrane</location>
        <topology evidence="1">Multi-pass membrane protein</topology>
    </subcellularLocation>
</comment>
<feature type="transmembrane region" description="Helical" evidence="13">
    <location>
        <begin position="20"/>
        <end position="43"/>
    </location>
</feature>
<evidence type="ECO:0000256" key="8">
    <source>
        <dbReference type="ARBA" id="ARBA00023065"/>
    </source>
</evidence>
<keyword evidence="11 12" id="KW-0407">Ion channel</keyword>
<evidence type="ECO:0000256" key="7">
    <source>
        <dbReference type="ARBA" id="ARBA00023053"/>
    </source>
</evidence>
<evidence type="ECO:0000313" key="14">
    <source>
        <dbReference type="EnsemblMetazoa" id="SMAR000720-PA"/>
    </source>
</evidence>
<dbReference type="AlphaFoldDB" id="T1IIL9"/>
<evidence type="ECO:0000256" key="9">
    <source>
        <dbReference type="ARBA" id="ARBA00023136"/>
    </source>
</evidence>
<evidence type="ECO:0000256" key="1">
    <source>
        <dbReference type="ARBA" id="ARBA00004141"/>
    </source>
</evidence>
<dbReference type="EMBL" id="JH430191">
    <property type="status" value="NOT_ANNOTATED_CDS"/>
    <property type="molecule type" value="Genomic_DNA"/>
</dbReference>
<comment type="similarity">
    <text evidence="2 12">Belongs to the amiloride-sensitive sodium channel (TC 1.A.6) family.</text>
</comment>
<keyword evidence="9 13" id="KW-0472">Membrane</keyword>
<proteinExistence type="inferred from homology"/>
<dbReference type="EnsemblMetazoa" id="SMAR000720-RA">
    <property type="protein sequence ID" value="SMAR000720-PA"/>
    <property type="gene ID" value="SMAR000720"/>
</dbReference>
<evidence type="ECO:0000256" key="10">
    <source>
        <dbReference type="ARBA" id="ARBA00023201"/>
    </source>
</evidence>
<dbReference type="Pfam" id="PF00858">
    <property type="entry name" value="ASC"/>
    <property type="match status" value="2"/>
</dbReference>
<evidence type="ECO:0000256" key="4">
    <source>
        <dbReference type="ARBA" id="ARBA00022461"/>
    </source>
</evidence>
<evidence type="ECO:0000256" key="11">
    <source>
        <dbReference type="ARBA" id="ARBA00023303"/>
    </source>
</evidence>
<dbReference type="PANTHER" id="PTHR11690:SF300">
    <property type="entry name" value="PICKPOCKET PROTEIN 19"/>
    <property type="match status" value="1"/>
</dbReference>
<dbReference type="HOGENOM" id="CLU_037094_0_0_1"/>
<protein>
    <submittedName>
        <fullName evidence="14">Uncharacterized protein</fullName>
    </submittedName>
</protein>
<keyword evidence="10 12" id="KW-0739">Sodium transport</keyword>
<dbReference type="Gene3D" id="1.10.287.770">
    <property type="entry name" value="YojJ-like"/>
    <property type="match status" value="2"/>
</dbReference>
<dbReference type="GO" id="GO:0015280">
    <property type="term" value="F:ligand-gated sodium channel activity"/>
    <property type="evidence" value="ECO:0007669"/>
    <property type="project" value="TreeGrafter"/>
</dbReference>
<feature type="transmembrane region" description="Helical" evidence="13">
    <location>
        <begin position="86"/>
        <end position="103"/>
    </location>
</feature>
<accession>T1IIL9</accession>
<keyword evidence="3 12" id="KW-0813">Transport</keyword>
<dbReference type="PhylomeDB" id="T1IIL9"/>
<dbReference type="GO" id="GO:0005886">
    <property type="term" value="C:plasma membrane"/>
    <property type="evidence" value="ECO:0007669"/>
    <property type="project" value="TreeGrafter"/>
</dbReference>
<keyword evidence="7" id="KW-0915">Sodium</keyword>
<evidence type="ECO:0000256" key="13">
    <source>
        <dbReference type="SAM" id="Phobius"/>
    </source>
</evidence>
<evidence type="ECO:0000256" key="5">
    <source>
        <dbReference type="ARBA" id="ARBA00022692"/>
    </source>
</evidence>
<keyword evidence="5 12" id="KW-0812">Transmembrane</keyword>
<keyword evidence="4 12" id="KW-0894">Sodium channel</keyword>
<keyword evidence="6 13" id="KW-1133">Transmembrane helix</keyword>
<evidence type="ECO:0000256" key="3">
    <source>
        <dbReference type="ARBA" id="ARBA00022448"/>
    </source>
</evidence>
<dbReference type="InterPro" id="IPR001873">
    <property type="entry name" value="ENaC"/>
</dbReference>
<evidence type="ECO:0000256" key="2">
    <source>
        <dbReference type="ARBA" id="ARBA00007193"/>
    </source>
</evidence>
<reference evidence="15" key="1">
    <citation type="submission" date="2011-05" db="EMBL/GenBank/DDBJ databases">
        <authorList>
            <person name="Richards S.R."/>
            <person name="Qu J."/>
            <person name="Jiang H."/>
            <person name="Jhangiani S.N."/>
            <person name="Agravi P."/>
            <person name="Goodspeed R."/>
            <person name="Gross S."/>
            <person name="Mandapat C."/>
            <person name="Jackson L."/>
            <person name="Mathew T."/>
            <person name="Pu L."/>
            <person name="Thornton R."/>
            <person name="Saada N."/>
            <person name="Wilczek-Boney K.B."/>
            <person name="Lee S."/>
            <person name="Kovar C."/>
            <person name="Wu Y."/>
            <person name="Scherer S.E."/>
            <person name="Worley K.C."/>
            <person name="Muzny D.M."/>
            <person name="Gibbs R."/>
        </authorList>
    </citation>
    <scope>NUCLEOTIDE SEQUENCE</scope>
    <source>
        <strain evidence="15">Brora</strain>
    </source>
</reference>
<keyword evidence="8 12" id="KW-0406">Ion transport</keyword>
<keyword evidence="15" id="KW-1185">Reference proteome</keyword>